<dbReference type="InterPro" id="IPR003838">
    <property type="entry name" value="ABC3_permease_C"/>
</dbReference>
<dbReference type="PANTHER" id="PTHR30572">
    <property type="entry name" value="MEMBRANE COMPONENT OF TRANSPORTER-RELATED"/>
    <property type="match status" value="1"/>
</dbReference>
<dbReference type="Proteomes" id="UP000184301">
    <property type="component" value="Unassembled WGS sequence"/>
</dbReference>
<reference evidence="10 11" key="1">
    <citation type="submission" date="2016-11" db="EMBL/GenBank/DDBJ databases">
        <authorList>
            <person name="Jaros S."/>
            <person name="Januszkiewicz K."/>
            <person name="Wedrychowicz H."/>
        </authorList>
    </citation>
    <scope>NUCLEOTIDE SEQUENCE [LARGE SCALE GENOMIC DNA]</scope>
    <source>
        <strain evidence="10 11">DSM 15480</strain>
    </source>
</reference>
<feature type="domain" description="ABC3 transporter permease C-terminal" evidence="8">
    <location>
        <begin position="271"/>
        <end position="383"/>
    </location>
</feature>
<evidence type="ECO:0000256" key="1">
    <source>
        <dbReference type="ARBA" id="ARBA00004651"/>
    </source>
</evidence>
<keyword evidence="11" id="KW-1185">Reference proteome</keyword>
<evidence type="ECO:0000259" key="9">
    <source>
        <dbReference type="Pfam" id="PF12704"/>
    </source>
</evidence>
<evidence type="ECO:0000313" key="11">
    <source>
        <dbReference type="Proteomes" id="UP000184301"/>
    </source>
</evidence>
<evidence type="ECO:0000313" key="10">
    <source>
        <dbReference type="EMBL" id="SHJ92472.1"/>
    </source>
</evidence>
<evidence type="ECO:0000256" key="4">
    <source>
        <dbReference type="ARBA" id="ARBA00022989"/>
    </source>
</evidence>
<dbReference type="RefSeq" id="WP_073108659.1">
    <property type="nucleotide sequence ID" value="NZ_FQZY01000022.1"/>
</dbReference>
<evidence type="ECO:0000256" key="5">
    <source>
        <dbReference type="ARBA" id="ARBA00023136"/>
    </source>
</evidence>
<evidence type="ECO:0000256" key="2">
    <source>
        <dbReference type="ARBA" id="ARBA00022475"/>
    </source>
</evidence>
<dbReference type="GO" id="GO:0022857">
    <property type="term" value="F:transmembrane transporter activity"/>
    <property type="evidence" value="ECO:0007669"/>
    <property type="project" value="TreeGrafter"/>
</dbReference>
<evidence type="ECO:0000259" key="8">
    <source>
        <dbReference type="Pfam" id="PF02687"/>
    </source>
</evidence>
<accession>A0A1M6N9V2</accession>
<gene>
    <name evidence="10" type="ORF">SAMN02745243_01751</name>
</gene>
<dbReference type="InterPro" id="IPR025857">
    <property type="entry name" value="MacB_PCD"/>
</dbReference>
<feature type="transmembrane region" description="Helical" evidence="7">
    <location>
        <begin position="350"/>
        <end position="373"/>
    </location>
</feature>
<keyword evidence="3 7" id="KW-0812">Transmembrane</keyword>
<dbReference type="EMBL" id="FQZY01000022">
    <property type="protein sequence ID" value="SHJ92472.1"/>
    <property type="molecule type" value="Genomic_DNA"/>
</dbReference>
<evidence type="ECO:0000256" key="6">
    <source>
        <dbReference type="ARBA" id="ARBA00038076"/>
    </source>
</evidence>
<dbReference type="Pfam" id="PF02687">
    <property type="entry name" value="FtsX"/>
    <property type="match status" value="1"/>
</dbReference>
<evidence type="ECO:0000256" key="3">
    <source>
        <dbReference type="ARBA" id="ARBA00022692"/>
    </source>
</evidence>
<dbReference type="Pfam" id="PF12704">
    <property type="entry name" value="MacB_PCD"/>
    <property type="match status" value="1"/>
</dbReference>
<dbReference type="OrthoDB" id="9770036at2"/>
<feature type="transmembrane region" description="Helical" evidence="7">
    <location>
        <begin position="21"/>
        <end position="41"/>
    </location>
</feature>
<keyword evidence="5 7" id="KW-0472">Membrane</keyword>
<evidence type="ECO:0000256" key="7">
    <source>
        <dbReference type="SAM" id="Phobius"/>
    </source>
</evidence>
<sequence>MILQSLKMAWKSITSNKMRSFLTMLGIIIGVVSLVVLVSLANGATSSVTDSINSLGTNLLTVSISDDKDNPLKLSELNDFIDNDDLSEIAPVAQSSVTASSTYSEESVTVYGTTGAYADIQGLEPGTGRFLKSTDVENHTNVIVINNTVATEVMGRSNVVGENIKLNGTSFEIIGVLAAEDDSEDAASVYEAYIPYTSLIRLTDSVSTEITTFCVSAASEDSMDQAENTLTSLMLTRFGDDEDAFTIINQSSVMEAMESVTNTLALLLGGIAAISLLVGGIGIMNIMLVSVTERTREIGIRKAIGAGRATIMLQFLIEALLVSLLGCMIGIGFSWMIIQIVNIVGDVSYAMSLSVVWLSMGFSMLIGVMFGLYPANKAAKKKPIDALRYTG</sequence>
<dbReference type="GO" id="GO:0005886">
    <property type="term" value="C:plasma membrane"/>
    <property type="evidence" value="ECO:0007669"/>
    <property type="project" value="UniProtKB-SubCell"/>
</dbReference>
<comment type="similarity">
    <text evidence="6">Belongs to the ABC-4 integral membrane protein family.</text>
</comment>
<feature type="transmembrane region" description="Helical" evidence="7">
    <location>
        <begin position="312"/>
        <end position="338"/>
    </location>
</feature>
<name>A0A1M6N9V2_9FIRM</name>
<proteinExistence type="inferred from homology"/>
<dbReference type="InterPro" id="IPR050250">
    <property type="entry name" value="Macrolide_Exporter_MacB"/>
</dbReference>
<keyword evidence="4 7" id="KW-1133">Transmembrane helix</keyword>
<organism evidence="10 11">
    <name type="scientific">Hespellia stercorisuis DSM 15480</name>
    <dbReference type="NCBI Taxonomy" id="1121950"/>
    <lineage>
        <taxon>Bacteria</taxon>
        <taxon>Bacillati</taxon>
        <taxon>Bacillota</taxon>
        <taxon>Clostridia</taxon>
        <taxon>Lachnospirales</taxon>
        <taxon>Lachnospiraceae</taxon>
        <taxon>Hespellia</taxon>
    </lineage>
</organism>
<feature type="transmembrane region" description="Helical" evidence="7">
    <location>
        <begin position="264"/>
        <end position="291"/>
    </location>
</feature>
<feature type="domain" description="MacB-like periplasmic core" evidence="9">
    <location>
        <begin position="20"/>
        <end position="232"/>
    </location>
</feature>
<dbReference type="PANTHER" id="PTHR30572:SF4">
    <property type="entry name" value="ABC TRANSPORTER PERMEASE YTRF"/>
    <property type="match status" value="1"/>
</dbReference>
<comment type="subcellular location">
    <subcellularLocation>
        <location evidence="1">Cell membrane</location>
        <topology evidence="1">Multi-pass membrane protein</topology>
    </subcellularLocation>
</comment>
<keyword evidence="2" id="KW-1003">Cell membrane</keyword>
<protein>
    <submittedName>
        <fullName evidence="10">Putative ABC transport system permease protein</fullName>
    </submittedName>
</protein>
<dbReference type="AlphaFoldDB" id="A0A1M6N9V2"/>
<dbReference type="STRING" id="1121950.SAMN02745243_01751"/>